<dbReference type="EMBL" id="CVRI01000001">
    <property type="protein sequence ID" value="CRK86227.1"/>
    <property type="molecule type" value="Genomic_DNA"/>
</dbReference>
<keyword evidence="1" id="KW-0812">Transmembrane</keyword>
<feature type="transmembrane region" description="Helical" evidence="1">
    <location>
        <begin position="41"/>
        <end position="62"/>
    </location>
</feature>
<protein>
    <submittedName>
        <fullName evidence="2">CLUMA_CG000432, isoform A</fullName>
    </submittedName>
</protein>
<keyword evidence="3" id="KW-1185">Reference proteome</keyword>
<gene>
    <name evidence="2" type="ORF">CLUMA_CG000432</name>
</gene>
<sequence length="76" mass="8479">MSAIISTDNANKVFSLSGQKEKWKSILQEIKISLSKNQKHIFGLLSFNASCVAFLLISVSSFSKMHILEQTDEEMG</sequence>
<proteinExistence type="predicted"/>
<dbReference type="AlphaFoldDB" id="A0A1J1HEG6"/>
<evidence type="ECO:0000256" key="1">
    <source>
        <dbReference type="SAM" id="Phobius"/>
    </source>
</evidence>
<keyword evidence="1" id="KW-1133">Transmembrane helix</keyword>
<evidence type="ECO:0000313" key="2">
    <source>
        <dbReference type="EMBL" id="CRK86227.1"/>
    </source>
</evidence>
<reference evidence="2 3" key="1">
    <citation type="submission" date="2015-04" db="EMBL/GenBank/DDBJ databases">
        <authorList>
            <person name="Syromyatnikov M.Y."/>
            <person name="Popov V.N."/>
        </authorList>
    </citation>
    <scope>NUCLEOTIDE SEQUENCE [LARGE SCALE GENOMIC DNA]</scope>
</reference>
<keyword evidence="1" id="KW-0472">Membrane</keyword>
<dbReference type="Proteomes" id="UP000183832">
    <property type="component" value="Unassembled WGS sequence"/>
</dbReference>
<accession>A0A1J1HEG6</accession>
<evidence type="ECO:0000313" key="3">
    <source>
        <dbReference type="Proteomes" id="UP000183832"/>
    </source>
</evidence>
<name>A0A1J1HEG6_9DIPT</name>
<organism evidence="2 3">
    <name type="scientific">Clunio marinus</name>
    <dbReference type="NCBI Taxonomy" id="568069"/>
    <lineage>
        <taxon>Eukaryota</taxon>
        <taxon>Metazoa</taxon>
        <taxon>Ecdysozoa</taxon>
        <taxon>Arthropoda</taxon>
        <taxon>Hexapoda</taxon>
        <taxon>Insecta</taxon>
        <taxon>Pterygota</taxon>
        <taxon>Neoptera</taxon>
        <taxon>Endopterygota</taxon>
        <taxon>Diptera</taxon>
        <taxon>Nematocera</taxon>
        <taxon>Chironomoidea</taxon>
        <taxon>Chironomidae</taxon>
        <taxon>Clunio</taxon>
    </lineage>
</organism>